<dbReference type="Proteomes" id="UP000601223">
    <property type="component" value="Unassembled WGS sequence"/>
</dbReference>
<comment type="caution">
    <text evidence="1">The sequence shown here is derived from an EMBL/GenBank/DDBJ whole genome shotgun (WGS) entry which is preliminary data.</text>
</comment>
<name>A0A8J3NLE8_9ACTN</name>
<sequence length="86" mass="9529">MTAPQPAEPRARRVTVYLPADVAAVVEAQGPRQQSAFVADAIRMHQRRAATRAMLREAGYLVTTEGVERMRQKLAALDARRAAEQQ</sequence>
<protein>
    <submittedName>
        <fullName evidence="1">Uncharacterized protein</fullName>
    </submittedName>
</protein>
<keyword evidence="2" id="KW-1185">Reference proteome</keyword>
<accession>A0A8J3NLE8</accession>
<dbReference type="EMBL" id="BONF01000042">
    <property type="protein sequence ID" value="GIF84942.1"/>
    <property type="molecule type" value="Genomic_DNA"/>
</dbReference>
<evidence type="ECO:0000313" key="2">
    <source>
        <dbReference type="Proteomes" id="UP000601223"/>
    </source>
</evidence>
<reference evidence="1 2" key="1">
    <citation type="submission" date="2021-01" db="EMBL/GenBank/DDBJ databases">
        <title>Whole genome shotgun sequence of Catellatospora bangladeshensis NBRC 107357.</title>
        <authorList>
            <person name="Komaki H."/>
            <person name="Tamura T."/>
        </authorList>
    </citation>
    <scope>NUCLEOTIDE SEQUENCE [LARGE SCALE GENOMIC DNA]</scope>
    <source>
        <strain evidence="1 2">NBRC 107357</strain>
    </source>
</reference>
<dbReference type="AlphaFoldDB" id="A0A8J3NLE8"/>
<dbReference type="RefSeq" id="WP_203754011.1">
    <property type="nucleotide sequence ID" value="NZ_BONF01000042.1"/>
</dbReference>
<evidence type="ECO:0000313" key="1">
    <source>
        <dbReference type="EMBL" id="GIF84942.1"/>
    </source>
</evidence>
<proteinExistence type="predicted"/>
<organism evidence="1 2">
    <name type="scientific">Catellatospora bangladeshensis</name>
    <dbReference type="NCBI Taxonomy" id="310355"/>
    <lineage>
        <taxon>Bacteria</taxon>
        <taxon>Bacillati</taxon>
        <taxon>Actinomycetota</taxon>
        <taxon>Actinomycetes</taxon>
        <taxon>Micromonosporales</taxon>
        <taxon>Micromonosporaceae</taxon>
        <taxon>Catellatospora</taxon>
    </lineage>
</organism>
<gene>
    <name evidence="1" type="ORF">Cba03nite_62910</name>
</gene>